<comment type="caution">
    <text evidence="4">The sequence shown here is derived from an EMBL/GenBank/DDBJ whole genome shotgun (WGS) entry which is preliminary data.</text>
</comment>
<dbReference type="InterPro" id="IPR001890">
    <property type="entry name" value="RNA-binding_CRM"/>
</dbReference>
<evidence type="ECO:0000313" key="5">
    <source>
        <dbReference type="Proteomes" id="UP000886887"/>
    </source>
</evidence>
<dbReference type="SUPFAM" id="SSF75471">
    <property type="entry name" value="YhbY-like"/>
    <property type="match status" value="1"/>
</dbReference>
<evidence type="ECO:0000313" key="4">
    <source>
        <dbReference type="EMBL" id="HIQ71779.1"/>
    </source>
</evidence>
<dbReference type="PANTHER" id="PTHR40065">
    <property type="entry name" value="RNA-BINDING PROTEIN YHBY"/>
    <property type="match status" value="1"/>
</dbReference>
<dbReference type="SMART" id="SM01103">
    <property type="entry name" value="CRS1_YhbY"/>
    <property type="match status" value="1"/>
</dbReference>
<evidence type="ECO:0000256" key="2">
    <source>
        <dbReference type="PROSITE-ProRule" id="PRU00626"/>
    </source>
</evidence>
<name>A0A9D1CRR6_9FIRM</name>
<evidence type="ECO:0000259" key="3">
    <source>
        <dbReference type="PROSITE" id="PS51295"/>
    </source>
</evidence>
<feature type="domain" description="CRM" evidence="3">
    <location>
        <begin position="1"/>
        <end position="95"/>
    </location>
</feature>
<accession>A0A9D1CRR6</accession>
<dbReference type="GO" id="GO:0003723">
    <property type="term" value="F:RNA binding"/>
    <property type="evidence" value="ECO:0007669"/>
    <property type="project" value="UniProtKB-UniRule"/>
</dbReference>
<dbReference type="EMBL" id="DVFJ01000019">
    <property type="protein sequence ID" value="HIQ71779.1"/>
    <property type="molecule type" value="Genomic_DNA"/>
</dbReference>
<sequence>MTSKQRAMLRGMANTLQPILHVGKDGVTDNIVQQAWEALEARELIKGTVLETSPQSAREVIAQLCERTHAEPVQCIGNRFVIYRPASKNPKIVLE</sequence>
<dbReference type="Proteomes" id="UP000886887">
    <property type="component" value="Unassembled WGS sequence"/>
</dbReference>
<protein>
    <submittedName>
        <fullName evidence="4">YhbY family RNA-binding protein</fullName>
    </submittedName>
</protein>
<reference evidence="4" key="2">
    <citation type="journal article" date="2021" name="PeerJ">
        <title>Extensive microbial diversity within the chicken gut microbiome revealed by metagenomics and culture.</title>
        <authorList>
            <person name="Gilroy R."/>
            <person name="Ravi A."/>
            <person name="Getino M."/>
            <person name="Pursley I."/>
            <person name="Horton D.L."/>
            <person name="Alikhan N.F."/>
            <person name="Baker D."/>
            <person name="Gharbi K."/>
            <person name="Hall N."/>
            <person name="Watson M."/>
            <person name="Adriaenssens E.M."/>
            <person name="Foster-Nyarko E."/>
            <person name="Jarju S."/>
            <person name="Secka A."/>
            <person name="Antonio M."/>
            <person name="Oren A."/>
            <person name="Chaudhuri R.R."/>
            <person name="La Ragione R."/>
            <person name="Hildebrand F."/>
            <person name="Pallen M.J."/>
        </authorList>
    </citation>
    <scope>NUCLEOTIDE SEQUENCE</scope>
    <source>
        <strain evidence="4">ChiSxjej2B14-6234</strain>
    </source>
</reference>
<reference evidence="4" key="1">
    <citation type="submission" date="2020-10" db="EMBL/GenBank/DDBJ databases">
        <authorList>
            <person name="Gilroy R."/>
        </authorList>
    </citation>
    <scope>NUCLEOTIDE SEQUENCE</scope>
    <source>
        <strain evidence="4">ChiSxjej2B14-6234</strain>
    </source>
</reference>
<keyword evidence="1 2" id="KW-0694">RNA-binding</keyword>
<dbReference type="Gene3D" id="3.30.110.60">
    <property type="entry name" value="YhbY-like"/>
    <property type="match status" value="1"/>
</dbReference>
<dbReference type="InterPro" id="IPR051925">
    <property type="entry name" value="RNA-binding_domain"/>
</dbReference>
<dbReference type="PANTHER" id="PTHR40065:SF3">
    <property type="entry name" value="RNA-BINDING PROTEIN YHBY"/>
    <property type="match status" value="1"/>
</dbReference>
<dbReference type="InterPro" id="IPR035920">
    <property type="entry name" value="YhbY-like_sf"/>
</dbReference>
<gene>
    <name evidence="4" type="ORF">IAB73_06210</name>
</gene>
<dbReference type="AlphaFoldDB" id="A0A9D1CRR6"/>
<evidence type="ECO:0000256" key="1">
    <source>
        <dbReference type="ARBA" id="ARBA00022884"/>
    </source>
</evidence>
<dbReference type="PROSITE" id="PS51295">
    <property type="entry name" value="CRM"/>
    <property type="match status" value="1"/>
</dbReference>
<dbReference type="Pfam" id="PF01985">
    <property type="entry name" value="CRS1_YhbY"/>
    <property type="match status" value="1"/>
</dbReference>
<organism evidence="4 5">
    <name type="scientific">Candidatus Onthenecus intestinigallinarum</name>
    <dbReference type="NCBI Taxonomy" id="2840875"/>
    <lineage>
        <taxon>Bacteria</taxon>
        <taxon>Bacillati</taxon>
        <taxon>Bacillota</taxon>
        <taxon>Clostridia</taxon>
        <taxon>Eubacteriales</taxon>
        <taxon>Candidatus Onthenecus</taxon>
    </lineage>
</organism>
<proteinExistence type="predicted"/>